<dbReference type="InParanoid" id="A0A2J7PKQ6"/>
<sequence length="88" mass="10155">MAERIDYILPSVLISNETCQQQTLDGSTGCHINLRRHARGYRREISFFLDEYRVKFSHLACQCFHHMSSCIPVGSQSLNNSNNDHISR</sequence>
<keyword evidence="2" id="KW-1185">Reference proteome</keyword>
<dbReference type="EMBL" id="NEVH01024534">
    <property type="protein sequence ID" value="PNF16924.1"/>
    <property type="molecule type" value="Genomic_DNA"/>
</dbReference>
<dbReference type="Proteomes" id="UP000235965">
    <property type="component" value="Unassembled WGS sequence"/>
</dbReference>
<comment type="caution">
    <text evidence="1">The sequence shown here is derived from an EMBL/GenBank/DDBJ whole genome shotgun (WGS) entry which is preliminary data.</text>
</comment>
<protein>
    <submittedName>
        <fullName evidence="1">Uncharacterized protein</fullName>
    </submittedName>
</protein>
<proteinExistence type="predicted"/>
<reference evidence="1 2" key="1">
    <citation type="submission" date="2017-12" db="EMBL/GenBank/DDBJ databases">
        <title>Hemimetabolous genomes reveal molecular basis of termite eusociality.</title>
        <authorList>
            <person name="Harrison M.C."/>
            <person name="Jongepier E."/>
            <person name="Robertson H.M."/>
            <person name="Arning N."/>
            <person name="Bitard-Feildel T."/>
            <person name="Chao H."/>
            <person name="Childers C.P."/>
            <person name="Dinh H."/>
            <person name="Doddapaneni H."/>
            <person name="Dugan S."/>
            <person name="Gowin J."/>
            <person name="Greiner C."/>
            <person name="Han Y."/>
            <person name="Hu H."/>
            <person name="Hughes D.S.T."/>
            <person name="Huylmans A.-K."/>
            <person name="Kemena C."/>
            <person name="Kremer L.P.M."/>
            <person name="Lee S.L."/>
            <person name="Lopez-Ezquerra A."/>
            <person name="Mallet L."/>
            <person name="Monroy-Kuhn J.M."/>
            <person name="Moser A."/>
            <person name="Murali S.C."/>
            <person name="Muzny D.M."/>
            <person name="Otani S."/>
            <person name="Piulachs M.-D."/>
            <person name="Poelchau M."/>
            <person name="Qu J."/>
            <person name="Schaub F."/>
            <person name="Wada-Katsumata A."/>
            <person name="Worley K.C."/>
            <person name="Xie Q."/>
            <person name="Ylla G."/>
            <person name="Poulsen M."/>
            <person name="Gibbs R.A."/>
            <person name="Schal C."/>
            <person name="Richards S."/>
            <person name="Belles X."/>
            <person name="Korb J."/>
            <person name="Bornberg-Bauer E."/>
        </authorList>
    </citation>
    <scope>NUCLEOTIDE SEQUENCE [LARGE SCALE GENOMIC DNA]</scope>
    <source>
        <tissue evidence="1">Whole body</tissue>
    </source>
</reference>
<dbReference type="AlphaFoldDB" id="A0A2J7PKQ6"/>
<evidence type="ECO:0000313" key="2">
    <source>
        <dbReference type="Proteomes" id="UP000235965"/>
    </source>
</evidence>
<name>A0A2J7PKQ6_9NEOP</name>
<accession>A0A2J7PKQ6</accession>
<gene>
    <name evidence="1" type="ORF">B7P43_G04204</name>
</gene>
<evidence type="ECO:0000313" key="1">
    <source>
        <dbReference type="EMBL" id="PNF16924.1"/>
    </source>
</evidence>
<organism evidence="1 2">
    <name type="scientific">Cryptotermes secundus</name>
    <dbReference type="NCBI Taxonomy" id="105785"/>
    <lineage>
        <taxon>Eukaryota</taxon>
        <taxon>Metazoa</taxon>
        <taxon>Ecdysozoa</taxon>
        <taxon>Arthropoda</taxon>
        <taxon>Hexapoda</taxon>
        <taxon>Insecta</taxon>
        <taxon>Pterygota</taxon>
        <taxon>Neoptera</taxon>
        <taxon>Polyneoptera</taxon>
        <taxon>Dictyoptera</taxon>
        <taxon>Blattodea</taxon>
        <taxon>Blattoidea</taxon>
        <taxon>Termitoidae</taxon>
        <taxon>Kalotermitidae</taxon>
        <taxon>Cryptotermitinae</taxon>
        <taxon>Cryptotermes</taxon>
    </lineage>
</organism>